<organism evidence="2 3">
    <name type="scientific">Lactococcus hircilactis</name>
    <dbReference type="NCBI Taxonomy" id="1494462"/>
    <lineage>
        <taxon>Bacteria</taxon>
        <taxon>Bacillati</taxon>
        <taxon>Bacillota</taxon>
        <taxon>Bacilli</taxon>
        <taxon>Lactobacillales</taxon>
        <taxon>Streptococcaceae</taxon>
        <taxon>Lactococcus</taxon>
    </lineage>
</organism>
<dbReference type="EMBL" id="WITJ01000023">
    <property type="protein sequence ID" value="MQW40558.1"/>
    <property type="molecule type" value="Genomic_DNA"/>
</dbReference>
<dbReference type="RefSeq" id="WP_153497186.1">
    <property type="nucleotide sequence ID" value="NZ_CBCRWP010000025.1"/>
</dbReference>
<proteinExistence type="predicted"/>
<dbReference type="Gene3D" id="3.90.1720.10">
    <property type="entry name" value="endopeptidase domain like (from Nostoc punctiforme)"/>
    <property type="match status" value="1"/>
</dbReference>
<accession>A0A7X1Z9Z2</accession>
<dbReference type="Pfam" id="PF05382">
    <property type="entry name" value="Amidase_5"/>
    <property type="match status" value="1"/>
</dbReference>
<dbReference type="InterPro" id="IPR036366">
    <property type="entry name" value="PGBDSf"/>
</dbReference>
<protein>
    <recommendedName>
        <fullName evidence="1">Bacteriophage lysin domain-containing protein</fullName>
    </recommendedName>
</protein>
<dbReference type="Gene3D" id="1.10.101.10">
    <property type="entry name" value="PGBD-like superfamily/PGBD"/>
    <property type="match status" value="1"/>
</dbReference>
<dbReference type="SUPFAM" id="SSF47090">
    <property type="entry name" value="PGBD-like"/>
    <property type="match status" value="1"/>
</dbReference>
<keyword evidence="3" id="KW-1185">Reference proteome</keyword>
<dbReference type="OrthoDB" id="2195126at2"/>
<evidence type="ECO:0000313" key="2">
    <source>
        <dbReference type="EMBL" id="MQW40558.1"/>
    </source>
</evidence>
<dbReference type="Proteomes" id="UP000439550">
    <property type="component" value="Unassembled WGS sequence"/>
</dbReference>
<dbReference type="InterPro" id="IPR036365">
    <property type="entry name" value="PGBD-like_sf"/>
</dbReference>
<comment type="caution">
    <text evidence="2">The sequence shown here is derived from an EMBL/GenBank/DDBJ whole genome shotgun (WGS) entry which is preliminary data.</text>
</comment>
<feature type="domain" description="Bacteriophage lysin" evidence="1">
    <location>
        <begin position="5"/>
        <end position="134"/>
    </location>
</feature>
<dbReference type="AlphaFoldDB" id="A0A7X1Z9Z2"/>
<sequence>MTVNNNQVINWFTNRIGDLTYSMDGSRNGSDGTADCSGSISQALIEASGVNEGLLSTISLGGYLAKLGYQKVYSGPTAGANGIKDGDIILMSITDDMAGSGGAGGHVGVIHQRGNFISCTATRWTDGALFVDGQAIQSAPWNQYKNVTRLKAHSEVWRNGQSEQRPSGGIAVDGIWGHDTWKGVQEMLIRIGHNLDPDGADGIGGPITIKALQRALNAKLILNLDVDGIMGAQTVKALQKLMGTPQDGVISSPSSQMVIALQEKINSGQVWI</sequence>
<gene>
    <name evidence="2" type="ORF">GHI93_11565</name>
</gene>
<dbReference type="InterPro" id="IPR008044">
    <property type="entry name" value="Phage_lysin"/>
</dbReference>
<name>A0A7X1Z9Z2_9LACT</name>
<evidence type="ECO:0000259" key="1">
    <source>
        <dbReference type="Pfam" id="PF05382"/>
    </source>
</evidence>
<reference evidence="2 3" key="1">
    <citation type="submission" date="2019-10" db="EMBL/GenBank/DDBJ databases">
        <authorList>
            <person name="Dong K."/>
        </authorList>
    </citation>
    <scope>NUCLEOTIDE SEQUENCE [LARGE SCALE GENOMIC DNA]</scope>
    <source>
        <strain evidence="2 3">DSM 28960</strain>
    </source>
</reference>
<evidence type="ECO:0000313" key="3">
    <source>
        <dbReference type="Proteomes" id="UP000439550"/>
    </source>
</evidence>